<dbReference type="InterPro" id="IPR052974">
    <property type="entry name" value="GH79_Enzymes"/>
</dbReference>
<feature type="domain" description="Beta-glucuronidase C-terminal" evidence="3">
    <location>
        <begin position="432"/>
        <end position="553"/>
    </location>
</feature>
<keyword evidence="1" id="KW-0472">Membrane</keyword>
<protein>
    <recommendedName>
        <fullName evidence="3">Beta-glucuronidase C-terminal domain-containing protein</fullName>
    </recommendedName>
</protein>
<accession>A0A4P7NB72</accession>
<dbReference type="Proteomes" id="UP000294847">
    <property type="component" value="Chromosome 3"/>
</dbReference>
<feature type="signal peptide" evidence="2">
    <location>
        <begin position="1"/>
        <end position="16"/>
    </location>
</feature>
<evidence type="ECO:0000313" key="4">
    <source>
        <dbReference type="EMBL" id="QBZ58661.1"/>
    </source>
</evidence>
<dbReference type="Gene3D" id="2.60.40.1180">
    <property type="entry name" value="Golgi alpha-mannosidase II"/>
    <property type="match status" value="1"/>
</dbReference>
<dbReference type="Pfam" id="PF16862">
    <property type="entry name" value="Glyco_hydro_79C"/>
    <property type="match status" value="1"/>
</dbReference>
<evidence type="ECO:0000259" key="3">
    <source>
        <dbReference type="Pfam" id="PF16862"/>
    </source>
</evidence>
<feature type="transmembrane region" description="Helical" evidence="1">
    <location>
        <begin position="572"/>
        <end position="594"/>
    </location>
</feature>
<dbReference type="AlphaFoldDB" id="A0A4P7NB72"/>
<dbReference type="InterPro" id="IPR013780">
    <property type="entry name" value="Glyco_hydro_b"/>
</dbReference>
<dbReference type="PANTHER" id="PTHR36183">
    <property type="entry name" value="BETA-GLUCURONIDASE"/>
    <property type="match status" value="1"/>
</dbReference>
<dbReference type="InterPro" id="IPR017853">
    <property type="entry name" value="GH"/>
</dbReference>
<keyword evidence="1" id="KW-0812">Transmembrane</keyword>
<proteinExistence type="predicted"/>
<evidence type="ECO:0000256" key="2">
    <source>
        <dbReference type="SAM" id="SignalP"/>
    </source>
</evidence>
<evidence type="ECO:0000256" key="1">
    <source>
        <dbReference type="SAM" id="Phobius"/>
    </source>
</evidence>
<feature type="chain" id="PRO_5021026076" description="Beta-glucuronidase C-terminal domain-containing protein" evidence="2">
    <location>
        <begin position="17"/>
        <end position="596"/>
    </location>
</feature>
<dbReference type="InterPro" id="IPR031728">
    <property type="entry name" value="GlcAase_C"/>
</dbReference>
<keyword evidence="2" id="KW-0732">Signal</keyword>
<dbReference type="Gene3D" id="3.20.20.80">
    <property type="entry name" value="Glycosidases"/>
    <property type="match status" value="1"/>
</dbReference>
<dbReference type="EMBL" id="CP034206">
    <property type="protein sequence ID" value="QBZ58661.1"/>
    <property type="molecule type" value="Genomic_DNA"/>
</dbReference>
<reference evidence="4 5" key="1">
    <citation type="journal article" date="2019" name="Mol. Biol. Evol.">
        <title>Blast fungal genomes show frequent chromosomal changes, gene gains and losses, and effector gene turnover.</title>
        <authorList>
            <person name="Gomez Luciano L.B."/>
            <person name="Jason Tsai I."/>
            <person name="Chuma I."/>
            <person name="Tosa Y."/>
            <person name="Chen Y.H."/>
            <person name="Li J.Y."/>
            <person name="Li M.Y."/>
            <person name="Jade Lu M.Y."/>
            <person name="Nakayashiki H."/>
            <person name="Li W.H."/>
        </authorList>
    </citation>
    <scope>NUCLEOTIDE SEQUENCE [LARGE SCALE GENOMIC DNA]</scope>
    <source>
        <strain evidence="4">MZ5-1-6</strain>
    </source>
</reference>
<sequence length="596" mass="64120">MGSTVLVLALAALAAAQRHGNTVSIPTDLATRPLYRDVYGYSIEPVWVNDFLSNDMTSTLLRSITQVIGKPPPIRIGGNTADMTSYVDRLNTTAVAIPAPNGAQRFNISRGWIEEWGRYFEQGTNLTFTLNMRDNSSEWATARVQAEVAWGVLGSKLSRFEIGNEVDHYMAKGWRNDSWGVDAYAQQFRQLADLIRNDAWYRDAGDKAPAFAAGSFADPPWVPDQHDQLDDMDILNLTTRAGLKNEKDGGGVHIDSFVVHMYPGSTCDAGRWRRMRLDLVSNHSSIWQNVSQYVPQVEAAERDGRASLVMGETNSISCGGRSGISDTFGGALWNVDYTLSLAAIGVGHSYFHLGGQNEYSSWQPKGYQYKGENITAGIRPSWYAHYFVAHVVRRSGGGGGGGDGDDDDDDSAEVPYGIAALPGANSSDFSGFGVFEDKELRKLVFLDMGVWNGTQGLSNPSTISAADNTDAAFHSQGDRPTSEMSVSTPWCKDGEVKILRLTGPGTNAKSEVKVSGVTFDKDGKRSGQPDEETVKVGDDGEVKFNLSMAEAVLLELGDGCGGSEAGSAAARIGAAAGGMMTWVVTVAFGVGLLVGL</sequence>
<dbReference type="SUPFAM" id="SSF51445">
    <property type="entry name" value="(Trans)glycosidases"/>
    <property type="match status" value="1"/>
</dbReference>
<organism evidence="4 5">
    <name type="scientific">Pyricularia oryzae</name>
    <name type="common">Rice blast fungus</name>
    <name type="synonym">Magnaporthe oryzae</name>
    <dbReference type="NCBI Taxonomy" id="318829"/>
    <lineage>
        <taxon>Eukaryota</taxon>
        <taxon>Fungi</taxon>
        <taxon>Dikarya</taxon>
        <taxon>Ascomycota</taxon>
        <taxon>Pezizomycotina</taxon>
        <taxon>Sordariomycetes</taxon>
        <taxon>Sordariomycetidae</taxon>
        <taxon>Magnaporthales</taxon>
        <taxon>Pyriculariaceae</taxon>
        <taxon>Pyricularia</taxon>
    </lineage>
</organism>
<evidence type="ECO:0000313" key="5">
    <source>
        <dbReference type="Proteomes" id="UP000294847"/>
    </source>
</evidence>
<dbReference type="PANTHER" id="PTHR36183:SF2">
    <property type="entry name" value="BETA-GLUCURONIDASE C-TERMINAL DOMAIN-CONTAINING PROTEIN"/>
    <property type="match status" value="1"/>
</dbReference>
<keyword evidence="1" id="KW-1133">Transmembrane helix</keyword>
<gene>
    <name evidence="4" type="ORF">PoMZ_03619</name>
</gene>
<name>A0A4P7NB72_PYROR</name>